<evidence type="ECO:0000256" key="1">
    <source>
        <dbReference type="SAM" id="MobiDB-lite"/>
    </source>
</evidence>
<reference evidence="2 3" key="1">
    <citation type="submission" date="2016-06" db="EMBL/GenBank/DDBJ databases">
        <authorList>
            <person name="Kjaerup R.B."/>
            <person name="Dalgaard T.S."/>
            <person name="Juul-Madsen H.R."/>
        </authorList>
    </citation>
    <scope>NUCLEOTIDE SEQUENCE [LARGE SCALE GENOMIC DNA]</scope>
</reference>
<evidence type="ECO:0000313" key="3">
    <source>
        <dbReference type="Proteomes" id="UP000215127"/>
    </source>
</evidence>
<keyword evidence="3" id="KW-1185">Reference proteome</keyword>
<name>A0A1X7RES3_ZYMT9</name>
<feature type="compositionally biased region" description="Basic and acidic residues" evidence="1">
    <location>
        <begin position="1"/>
        <end position="11"/>
    </location>
</feature>
<organism evidence="2 3">
    <name type="scientific">Zymoseptoria tritici (strain ST99CH_3D7)</name>
    <dbReference type="NCBI Taxonomy" id="1276538"/>
    <lineage>
        <taxon>Eukaryota</taxon>
        <taxon>Fungi</taxon>
        <taxon>Dikarya</taxon>
        <taxon>Ascomycota</taxon>
        <taxon>Pezizomycotina</taxon>
        <taxon>Dothideomycetes</taxon>
        <taxon>Dothideomycetidae</taxon>
        <taxon>Mycosphaerellales</taxon>
        <taxon>Mycosphaerellaceae</taxon>
        <taxon>Zymoseptoria</taxon>
    </lineage>
</organism>
<dbReference type="Proteomes" id="UP000215127">
    <property type="component" value="Chromosome 1"/>
</dbReference>
<gene>
    <name evidence="2" type="ORF">ZT3D7_G866</name>
</gene>
<dbReference type="AlphaFoldDB" id="A0A1X7RES3"/>
<sequence length="76" mass="8166">MIEEYGSKIEKQDEDSGGAAMNARLDNMPLDGSTWTDRGFTCGAHCTGLNSSLQKLMALSAGRAPCPRRDSGPFRS</sequence>
<accession>A0A1X7RES3</accession>
<evidence type="ECO:0000313" key="2">
    <source>
        <dbReference type="EMBL" id="SMQ45721.1"/>
    </source>
</evidence>
<proteinExistence type="predicted"/>
<protein>
    <submittedName>
        <fullName evidence="2">Uncharacterized protein</fullName>
    </submittedName>
</protein>
<feature type="region of interest" description="Disordered" evidence="1">
    <location>
        <begin position="1"/>
        <end position="26"/>
    </location>
</feature>
<dbReference type="STRING" id="1276538.A0A1X7RES3"/>
<dbReference type="EMBL" id="LT853692">
    <property type="protein sequence ID" value="SMQ45721.1"/>
    <property type="molecule type" value="Genomic_DNA"/>
</dbReference>